<dbReference type="GO" id="GO:0004818">
    <property type="term" value="F:glutamate-tRNA ligase activity"/>
    <property type="evidence" value="ECO:0007669"/>
    <property type="project" value="UniProtKB-EC"/>
</dbReference>
<feature type="domain" description="Glutamyl/glutaminyl-tRNA synthetase class Ib catalytic" evidence="11">
    <location>
        <begin position="36"/>
        <end position="368"/>
    </location>
</feature>
<dbReference type="GO" id="GO:0000049">
    <property type="term" value="F:tRNA binding"/>
    <property type="evidence" value="ECO:0007669"/>
    <property type="project" value="InterPro"/>
</dbReference>
<evidence type="ECO:0000313" key="14">
    <source>
        <dbReference type="Proteomes" id="UP000282087"/>
    </source>
</evidence>
<dbReference type="InterPro" id="IPR000924">
    <property type="entry name" value="Glu/Gln-tRNA-synth"/>
</dbReference>
<dbReference type="GO" id="GO:0006424">
    <property type="term" value="P:glutamyl-tRNA aminoacylation"/>
    <property type="evidence" value="ECO:0007669"/>
    <property type="project" value="InterPro"/>
</dbReference>
<dbReference type="InterPro" id="IPR004527">
    <property type="entry name" value="Glu-tRNA-ligase_bac/mito"/>
</dbReference>
<dbReference type="InterPro" id="IPR001412">
    <property type="entry name" value="aa-tRNA-synth_I_CS"/>
</dbReference>
<proteinExistence type="inferred from homology"/>
<dbReference type="VEuPathDB" id="FungiDB:DD237_003312"/>
<dbReference type="InterPro" id="IPR049940">
    <property type="entry name" value="GluQ/Sye"/>
</dbReference>
<evidence type="ECO:0000256" key="8">
    <source>
        <dbReference type="ARBA" id="ARBA00023146"/>
    </source>
</evidence>
<evidence type="ECO:0000256" key="3">
    <source>
        <dbReference type="ARBA" id="ARBA00012835"/>
    </source>
</evidence>
<feature type="domain" description="Aminoacyl-tRNA synthetase class I anticodon-binding" evidence="12">
    <location>
        <begin position="422"/>
        <end position="547"/>
    </location>
</feature>
<dbReference type="EC" id="6.1.1.17" evidence="3"/>
<evidence type="ECO:0000256" key="6">
    <source>
        <dbReference type="ARBA" id="ARBA00022840"/>
    </source>
</evidence>
<dbReference type="STRING" id="542832.A0A3M6VQE1"/>
<dbReference type="InterPro" id="IPR008925">
    <property type="entry name" value="aa_tRNA-synth_I_cd-bd_sf"/>
</dbReference>
<dbReference type="Gene3D" id="1.10.10.350">
    <property type="match status" value="1"/>
</dbReference>
<dbReference type="SUPFAM" id="SSF48163">
    <property type="entry name" value="An anticodon-binding domain of class I aminoacyl-tRNA synthetases"/>
    <property type="match status" value="1"/>
</dbReference>
<dbReference type="GO" id="GO:0005524">
    <property type="term" value="F:ATP binding"/>
    <property type="evidence" value="ECO:0007669"/>
    <property type="project" value="UniProtKB-KW"/>
</dbReference>
<evidence type="ECO:0000256" key="7">
    <source>
        <dbReference type="ARBA" id="ARBA00022917"/>
    </source>
</evidence>
<dbReference type="Pfam" id="PF19269">
    <property type="entry name" value="Anticodon_2"/>
    <property type="match status" value="1"/>
</dbReference>
<evidence type="ECO:0000313" key="13">
    <source>
        <dbReference type="EMBL" id="RMX68522.1"/>
    </source>
</evidence>
<dbReference type="CDD" id="cd00808">
    <property type="entry name" value="GluRS_core"/>
    <property type="match status" value="1"/>
</dbReference>
<evidence type="ECO:0000256" key="1">
    <source>
        <dbReference type="ARBA" id="ARBA00004173"/>
    </source>
</evidence>
<dbReference type="SUPFAM" id="SSF52374">
    <property type="entry name" value="Nucleotidylyl transferase"/>
    <property type="match status" value="1"/>
</dbReference>
<dbReference type="InterPro" id="IPR045462">
    <property type="entry name" value="aa-tRNA-synth_I_cd-bd"/>
</dbReference>
<comment type="similarity">
    <text evidence="2">Belongs to the class-I aminoacyl-tRNA synthetase family. Glutamate--tRNA ligase type 1 subfamily.</text>
</comment>
<evidence type="ECO:0000256" key="2">
    <source>
        <dbReference type="ARBA" id="ARBA00007894"/>
    </source>
</evidence>
<keyword evidence="5 10" id="KW-0547">Nucleotide-binding</keyword>
<keyword evidence="14" id="KW-1185">Reference proteome</keyword>
<protein>
    <recommendedName>
        <fullName evidence="3">glutamate--tRNA ligase</fullName>
        <ecNumber evidence="3">6.1.1.17</ecNumber>
    </recommendedName>
    <alternativeName>
        <fullName evidence="9">Glutamyl-tRNA synthetase</fullName>
    </alternativeName>
</protein>
<comment type="subcellular location">
    <subcellularLocation>
        <location evidence="1">Mitochondrion</location>
    </subcellularLocation>
</comment>
<dbReference type="PANTHER" id="PTHR43311:SF2">
    <property type="entry name" value="GLUTAMATE--TRNA LIGASE, MITOCHONDRIAL-RELATED"/>
    <property type="match status" value="1"/>
</dbReference>
<dbReference type="PRINTS" id="PR00987">
    <property type="entry name" value="TRNASYNTHGLU"/>
</dbReference>
<dbReference type="PROSITE" id="PS00178">
    <property type="entry name" value="AA_TRNA_LIGASE_I"/>
    <property type="match status" value="1"/>
</dbReference>
<dbReference type="NCBIfam" id="TIGR00464">
    <property type="entry name" value="gltX_bact"/>
    <property type="match status" value="1"/>
</dbReference>
<dbReference type="EMBL" id="QLLG01000065">
    <property type="protein sequence ID" value="RMX68522.1"/>
    <property type="molecule type" value="Genomic_DNA"/>
</dbReference>
<evidence type="ECO:0000259" key="12">
    <source>
        <dbReference type="Pfam" id="PF19269"/>
    </source>
</evidence>
<dbReference type="GO" id="GO:0008270">
    <property type="term" value="F:zinc ion binding"/>
    <property type="evidence" value="ECO:0007669"/>
    <property type="project" value="InterPro"/>
</dbReference>
<dbReference type="InterPro" id="IPR020751">
    <property type="entry name" value="aa-tRNA-synth_I_codon-bd_sub2"/>
</dbReference>
<evidence type="ECO:0000259" key="11">
    <source>
        <dbReference type="Pfam" id="PF00749"/>
    </source>
</evidence>
<dbReference type="InterPro" id="IPR020058">
    <property type="entry name" value="Glu/Gln-tRNA-synth_Ib_cat-dom"/>
</dbReference>
<dbReference type="InterPro" id="IPR014729">
    <property type="entry name" value="Rossmann-like_a/b/a_fold"/>
</dbReference>
<dbReference type="HAMAP" id="MF_00022">
    <property type="entry name" value="Glu_tRNA_synth_type1"/>
    <property type="match status" value="1"/>
</dbReference>
<evidence type="ECO:0000256" key="9">
    <source>
        <dbReference type="ARBA" id="ARBA00030865"/>
    </source>
</evidence>
<evidence type="ECO:0000256" key="4">
    <source>
        <dbReference type="ARBA" id="ARBA00022598"/>
    </source>
</evidence>
<name>A0A3M6VQE1_9STRA</name>
<sequence length="555" mass="62606">MLLPRLRHRVPRWPSLFTLRSCSSRTNNNDTLRSTNVRVRYAPSPTGFLHLGGLRTALFNYLFAKICGGQFILRIEDTDKTRQVEGSVEALVDSLKWCGVEEDEGPNLGGPYGPYIQSQRLPIYQEAAKKLIESGHAYRCFCTSERLQKLRESQTRHGEATMYDRACLGLDEKEVEERVARGEPYTIRLKIPDGKTAVKDMLRGYVQFDHGGIDDQVLMKSDGYPTYHLANVVDDHAMRISHVIRGEEWLPSTPKHVILYKALGYEAPTWAHLGLLLNEDRTKLSKRQGDVAVEDFRTTSILTLHFNSRAQDKGFIPSGLVNFVALLGWNPADGNNQEIFAMKELEKLFSIDHVNKAGSVVNVDRLRWINSRHVRTLFAEEVASDEHKLAVVNDVLLMISSDLEEVGLPSTPADVVEKFGLDYIWRAMYLMKERVSVLPEFGLLCMPFFTNPDLSSSVAQDMKIMYIDESTADLVADVCSNLCNLSDEEFTPDHITKSIKAVAKNRKLGLKKVLMPVRYYLTGMDVGAGLGDTIELLGLETVLRRLKFSEVTCIT</sequence>
<dbReference type="GO" id="GO:0005739">
    <property type="term" value="C:mitochondrion"/>
    <property type="evidence" value="ECO:0007669"/>
    <property type="project" value="UniProtKB-SubCell"/>
</dbReference>
<keyword evidence="4 10" id="KW-0436">Ligase</keyword>
<dbReference type="InterPro" id="IPR033910">
    <property type="entry name" value="GluRS_core"/>
</dbReference>
<dbReference type="Gene3D" id="3.40.50.620">
    <property type="entry name" value="HUPs"/>
    <property type="match status" value="1"/>
</dbReference>
<dbReference type="AlphaFoldDB" id="A0A3M6VQE1"/>
<organism evidence="13 14">
    <name type="scientific">Peronospora effusa</name>
    <dbReference type="NCBI Taxonomy" id="542832"/>
    <lineage>
        <taxon>Eukaryota</taxon>
        <taxon>Sar</taxon>
        <taxon>Stramenopiles</taxon>
        <taxon>Oomycota</taxon>
        <taxon>Peronosporomycetes</taxon>
        <taxon>Peronosporales</taxon>
        <taxon>Peronosporaceae</taxon>
        <taxon>Peronospora</taxon>
    </lineage>
</organism>
<keyword evidence="7 10" id="KW-0648">Protein biosynthesis</keyword>
<comment type="caution">
    <text evidence="13">The sequence shown here is derived from an EMBL/GenBank/DDBJ whole genome shotgun (WGS) entry which is preliminary data.</text>
</comment>
<dbReference type="Pfam" id="PF00749">
    <property type="entry name" value="tRNA-synt_1c"/>
    <property type="match status" value="1"/>
</dbReference>
<dbReference type="PANTHER" id="PTHR43311">
    <property type="entry name" value="GLUTAMATE--TRNA LIGASE"/>
    <property type="match status" value="1"/>
</dbReference>
<reference evidence="13 14" key="1">
    <citation type="submission" date="2018-06" db="EMBL/GenBank/DDBJ databases">
        <title>Comparative genomics of downy mildews reveals potential adaptations to biotrophy.</title>
        <authorList>
            <person name="Fletcher K."/>
            <person name="Klosterman S.J."/>
            <person name="Derevnina L."/>
            <person name="Martin F."/>
            <person name="Koike S."/>
            <person name="Reyes Chin-Wo S."/>
            <person name="Mou B."/>
            <person name="Michelmore R."/>
        </authorList>
    </citation>
    <scope>NUCLEOTIDE SEQUENCE [LARGE SCALE GENOMIC DNA]</scope>
    <source>
        <strain evidence="13 14">R14</strain>
    </source>
</reference>
<accession>A0A3M6VQE1</accession>
<dbReference type="Proteomes" id="UP000282087">
    <property type="component" value="Unassembled WGS sequence"/>
</dbReference>
<evidence type="ECO:0000256" key="5">
    <source>
        <dbReference type="ARBA" id="ARBA00022741"/>
    </source>
</evidence>
<keyword evidence="6 10" id="KW-0067">ATP-binding</keyword>
<dbReference type="FunFam" id="3.40.50.620:FF:000045">
    <property type="entry name" value="Glutamate--tRNA ligase, mitochondrial"/>
    <property type="match status" value="1"/>
</dbReference>
<gene>
    <name evidence="13" type="ORF">DD238_001401</name>
</gene>
<keyword evidence="8 10" id="KW-0030">Aminoacyl-tRNA synthetase</keyword>
<evidence type="ECO:0000256" key="10">
    <source>
        <dbReference type="RuleBase" id="RU363037"/>
    </source>
</evidence>